<evidence type="ECO:0000313" key="2">
    <source>
        <dbReference type="EMBL" id="SHI52943.1"/>
    </source>
</evidence>
<dbReference type="InParanoid" id="A0A1M6BWD9"/>
<keyword evidence="1" id="KW-0812">Transmembrane</keyword>
<protein>
    <submittedName>
        <fullName evidence="2">Uncharacterized protein</fullName>
    </submittedName>
</protein>
<dbReference type="RefSeq" id="WP_143157756.1">
    <property type="nucleotide sequence ID" value="NZ_FQYR01000002.1"/>
</dbReference>
<feature type="transmembrane region" description="Helical" evidence="1">
    <location>
        <begin position="98"/>
        <end position="119"/>
    </location>
</feature>
<name>A0A1M6BWD9_9BACT</name>
<sequence>MQTHFTKLRRLILLSAVSTPVLSFIAFLVFAAGQEAVGLLMGLTAFLVANAFPHEKPMKDPNKESQWKLSHVLQLIPAMLVSIWLVQRPSFQLLLDDAWASLWDWRVITAAAIWHALWLRSSYRKATTLEDTSIIAIYTEPEKS</sequence>
<feature type="transmembrane region" description="Helical" evidence="1">
    <location>
        <begin position="36"/>
        <end position="53"/>
    </location>
</feature>
<dbReference type="Proteomes" id="UP000184510">
    <property type="component" value="Unassembled WGS sequence"/>
</dbReference>
<evidence type="ECO:0000313" key="3">
    <source>
        <dbReference type="Proteomes" id="UP000184510"/>
    </source>
</evidence>
<dbReference type="STRING" id="1123071.SAMN02745181_0324"/>
<keyword evidence="3" id="KW-1185">Reference proteome</keyword>
<feature type="transmembrane region" description="Helical" evidence="1">
    <location>
        <begin position="12"/>
        <end position="30"/>
    </location>
</feature>
<reference evidence="2 3" key="1">
    <citation type="submission" date="2016-11" db="EMBL/GenBank/DDBJ databases">
        <authorList>
            <person name="Jaros S."/>
            <person name="Januszkiewicz K."/>
            <person name="Wedrychowicz H."/>
        </authorList>
    </citation>
    <scope>NUCLEOTIDE SEQUENCE [LARGE SCALE GENOMIC DNA]</scope>
    <source>
        <strain evidence="2 3">DSM 18772</strain>
    </source>
</reference>
<keyword evidence="1" id="KW-1133">Transmembrane helix</keyword>
<evidence type="ECO:0000256" key="1">
    <source>
        <dbReference type="SAM" id="Phobius"/>
    </source>
</evidence>
<keyword evidence="1" id="KW-0472">Membrane</keyword>
<gene>
    <name evidence="2" type="ORF">SAMN02745181_0324</name>
</gene>
<accession>A0A1M6BWD9</accession>
<dbReference type="AlphaFoldDB" id="A0A1M6BWD9"/>
<proteinExistence type="predicted"/>
<feature type="transmembrane region" description="Helical" evidence="1">
    <location>
        <begin position="65"/>
        <end position="86"/>
    </location>
</feature>
<organism evidence="2 3">
    <name type="scientific">Rubritalea squalenifaciens DSM 18772</name>
    <dbReference type="NCBI Taxonomy" id="1123071"/>
    <lineage>
        <taxon>Bacteria</taxon>
        <taxon>Pseudomonadati</taxon>
        <taxon>Verrucomicrobiota</taxon>
        <taxon>Verrucomicrobiia</taxon>
        <taxon>Verrucomicrobiales</taxon>
        <taxon>Rubritaleaceae</taxon>
        <taxon>Rubritalea</taxon>
    </lineage>
</organism>
<dbReference type="EMBL" id="FQYR01000002">
    <property type="protein sequence ID" value="SHI52943.1"/>
    <property type="molecule type" value="Genomic_DNA"/>
</dbReference>